<dbReference type="InterPro" id="IPR003937">
    <property type="entry name" value="K_chnl_volt-dep_KCNQ"/>
</dbReference>
<evidence type="ECO:0000256" key="5">
    <source>
        <dbReference type="ARBA" id="ARBA00022692"/>
    </source>
</evidence>
<keyword evidence="19" id="KW-1185">Reference proteome</keyword>
<comment type="catalytic activity">
    <reaction evidence="13">
        <text>K(+)(in) = K(+)(out)</text>
        <dbReference type="Rhea" id="RHEA:29463"/>
        <dbReference type="ChEBI" id="CHEBI:29103"/>
    </reaction>
</comment>
<feature type="transmembrane region" description="Helical" evidence="15">
    <location>
        <begin position="170"/>
        <end position="188"/>
    </location>
</feature>
<dbReference type="Gene3D" id="1.20.120.350">
    <property type="entry name" value="Voltage-gated potassium channels. Chain C"/>
    <property type="match status" value="1"/>
</dbReference>
<keyword evidence="8" id="KW-0630">Potassium</keyword>
<reference evidence="19" key="1">
    <citation type="submission" date="2012-01" db="EMBL/GenBank/DDBJ databases">
        <title>The Genome Sequence of Oreochromis niloticus (Nile Tilapia).</title>
        <authorList>
            <consortium name="Broad Institute Genome Assembly Team"/>
            <consortium name="Broad Institute Sequencing Platform"/>
            <person name="Di Palma F."/>
            <person name="Johnson J."/>
            <person name="Lander E.S."/>
            <person name="Lindblad-Toh K."/>
        </authorList>
    </citation>
    <scope>NUCLEOTIDE SEQUENCE [LARGE SCALE GENOMIC DNA]</scope>
</reference>
<dbReference type="InterPro" id="IPR005821">
    <property type="entry name" value="Ion_trans_dom"/>
</dbReference>
<dbReference type="PANTHER" id="PTHR47735">
    <property type="entry name" value="POTASSIUM VOLTAGE-GATED CHANNEL SUBFAMILY KQT MEMBER 4"/>
    <property type="match status" value="1"/>
</dbReference>
<protein>
    <submittedName>
        <fullName evidence="18">Potassium voltage-gated channel subfamily Q member 5</fullName>
    </submittedName>
</protein>
<keyword evidence="5 15" id="KW-0812">Transmembrane</keyword>
<feature type="transmembrane region" description="Helical" evidence="15">
    <location>
        <begin position="296"/>
        <end position="321"/>
    </location>
</feature>
<keyword evidence="11 15" id="KW-0472">Membrane</keyword>
<evidence type="ECO:0000259" key="17">
    <source>
        <dbReference type="Pfam" id="PF03520"/>
    </source>
</evidence>
<evidence type="ECO:0000313" key="18">
    <source>
        <dbReference type="Ensembl" id="ENSONIP00000036128.1"/>
    </source>
</evidence>
<evidence type="ECO:0000256" key="9">
    <source>
        <dbReference type="ARBA" id="ARBA00022989"/>
    </source>
</evidence>
<evidence type="ECO:0000313" key="19">
    <source>
        <dbReference type="Proteomes" id="UP000005207"/>
    </source>
</evidence>
<feature type="region of interest" description="Disordered" evidence="14">
    <location>
        <begin position="876"/>
        <end position="928"/>
    </location>
</feature>
<evidence type="ECO:0000256" key="12">
    <source>
        <dbReference type="ARBA" id="ARBA00023303"/>
    </source>
</evidence>
<keyword evidence="12" id="KW-0407">Ion channel</keyword>
<keyword evidence="9 15" id="KW-1133">Transmembrane helix</keyword>
<gene>
    <name evidence="18" type="primary">KCNQ5</name>
    <name evidence="18" type="synonym">kcnq5b</name>
</gene>
<dbReference type="AlphaFoldDB" id="A0A669BK65"/>
<keyword evidence="4" id="KW-0633">Potassium transport</keyword>
<evidence type="ECO:0000256" key="2">
    <source>
        <dbReference type="ARBA" id="ARBA00022448"/>
    </source>
</evidence>
<feature type="transmembrane region" description="Helical" evidence="15">
    <location>
        <begin position="96"/>
        <end position="118"/>
    </location>
</feature>
<feature type="region of interest" description="Disordered" evidence="14">
    <location>
        <begin position="944"/>
        <end position="1001"/>
    </location>
</feature>
<evidence type="ECO:0000256" key="8">
    <source>
        <dbReference type="ARBA" id="ARBA00022958"/>
    </source>
</evidence>
<keyword evidence="2" id="KW-0813">Transport</keyword>
<dbReference type="SUPFAM" id="SSF81324">
    <property type="entry name" value="Voltage-gated potassium channels"/>
    <property type="match status" value="1"/>
</dbReference>
<name>A0A669BK65_ORENI</name>
<evidence type="ECO:0000256" key="14">
    <source>
        <dbReference type="SAM" id="MobiDB-lite"/>
    </source>
</evidence>
<organism evidence="18 19">
    <name type="scientific">Oreochromis niloticus</name>
    <name type="common">Nile tilapia</name>
    <name type="synonym">Tilapia nilotica</name>
    <dbReference type="NCBI Taxonomy" id="8128"/>
    <lineage>
        <taxon>Eukaryota</taxon>
        <taxon>Metazoa</taxon>
        <taxon>Chordata</taxon>
        <taxon>Craniata</taxon>
        <taxon>Vertebrata</taxon>
        <taxon>Euteleostomi</taxon>
        <taxon>Actinopterygii</taxon>
        <taxon>Neopterygii</taxon>
        <taxon>Teleostei</taxon>
        <taxon>Neoteleostei</taxon>
        <taxon>Acanthomorphata</taxon>
        <taxon>Ovalentaria</taxon>
        <taxon>Cichlomorphae</taxon>
        <taxon>Cichliformes</taxon>
        <taxon>Cichlidae</taxon>
        <taxon>African cichlids</taxon>
        <taxon>Pseudocrenilabrinae</taxon>
        <taxon>Oreochromini</taxon>
        <taxon>Oreochromis</taxon>
    </lineage>
</organism>
<dbReference type="GO" id="GO:0008076">
    <property type="term" value="C:voltage-gated potassium channel complex"/>
    <property type="evidence" value="ECO:0007669"/>
    <property type="project" value="TreeGrafter"/>
</dbReference>
<feature type="compositionally biased region" description="Low complexity" evidence="14">
    <location>
        <begin position="887"/>
        <end position="900"/>
    </location>
</feature>
<reference evidence="18" key="2">
    <citation type="submission" date="2025-08" db="UniProtKB">
        <authorList>
            <consortium name="Ensembl"/>
        </authorList>
    </citation>
    <scope>IDENTIFICATION</scope>
</reference>
<feature type="domain" description="Potassium channel voltage dependent KCNQ C-terminal" evidence="17">
    <location>
        <begin position="462"/>
        <end position="638"/>
    </location>
</feature>
<keyword evidence="10" id="KW-0406">Ion transport</keyword>
<dbReference type="Pfam" id="PF00520">
    <property type="entry name" value="Ion_trans"/>
    <property type="match status" value="1"/>
</dbReference>
<feature type="compositionally biased region" description="Low complexity" evidence="14">
    <location>
        <begin position="686"/>
        <end position="701"/>
    </location>
</feature>
<evidence type="ECO:0000256" key="4">
    <source>
        <dbReference type="ARBA" id="ARBA00022538"/>
    </source>
</evidence>
<feature type="domain" description="Ion transport" evidence="16">
    <location>
        <begin position="97"/>
        <end position="324"/>
    </location>
</feature>
<feature type="transmembrane region" description="Helical" evidence="15">
    <location>
        <begin position="124"/>
        <end position="149"/>
    </location>
</feature>
<evidence type="ECO:0000256" key="6">
    <source>
        <dbReference type="ARBA" id="ARBA00022826"/>
    </source>
</evidence>
<keyword evidence="3" id="KW-1003">Cell membrane</keyword>
<dbReference type="PANTHER" id="PTHR47735:SF8">
    <property type="entry name" value="POTASSIUM VOLTAGE-GATED CHANNEL SUBFAMILY KQT MEMBER 5"/>
    <property type="match status" value="1"/>
</dbReference>
<feature type="region of interest" description="Disordered" evidence="14">
    <location>
        <begin position="441"/>
        <end position="477"/>
    </location>
</feature>
<proteinExistence type="predicted"/>
<feature type="region of interest" description="Disordered" evidence="14">
    <location>
        <begin position="675"/>
        <end position="775"/>
    </location>
</feature>
<dbReference type="InterPro" id="IPR013821">
    <property type="entry name" value="K_chnl_volt-dep_KCNQ_C"/>
</dbReference>
<keyword evidence="7" id="KW-0851">Voltage-gated channel</keyword>
<accession>A0A669BK65</accession>
<evidence type="ECO:0000256" key="11">
    <source>
        <dbReference type="ARBA" id="ARBA00023136"/>
    </source>
</evidence>
<evidence type="ECO:0000256" key="13">
    <source>
        <dbReference type="ARBA" id="ARBA00034430"/>
    </source>
</evidence>
<feature type="compositionally biased region" description="Gly residues" evidence="14">
    <location>
        <begin position="910"/>
        <end position="925"/>
    </location>
</feature>
<dbReference type="PRINTS" id="PR01459">
    <property type="entry name" value="KCNQCHANNEL"/>
</dbReference>
<dbReference type="InterPro" id="IPR027359">
    <property type="entry name" value="Volt_channel_dom_sf"/>
</dbReference>
<dbReference type="OMA" id="CCYHENH"/>
<dbReference type="Gene3D" id="6.10.140.1910">
    <property type="match status" value="2"/>
</dbReference>
<dbReference type="FunFam" id="1.20.120.350:FF:000017">
    <property type="entry name" value="potassium voltage-gated channel subfamily KQT member 1"/>
    <property type="match status" value="1"/>
</dbReference>
<dbReference type="Pfam" id="PF03520">
    <property type="entry name" value="KCNQ_channel"/>
    <property type="match status" value="1"/>
</dbReference>
<feature type="compositionally biased region" description="Polar residues" evidence="14">
    <location>
        <begin position="675"/>
        <end position="685"/>
    </location>
</feature>
<evidence type="ECO:0000256" key="3">
    <source>
        <dbReference type="ARBA" id="ARBA00022475"/>
    </source>
</evidence>
<evidence type="ECO:0000256" key="15">
    <source>
        <dbReference type="SAM" id="Phobius"/>
    </source>
</evidence>
<dbReference type="Gene3D" id="1.10.287.70">
    <property type="match status" value="1"/>
</dbReference>
<feature type="compositionally biased region" description="Basic residues" evidence="14">
    <location>
        <begin position="705"/>
        <end position="716"/>
    </location>
</feature>
<keyword evidence="6" id="KW-0631">Potassium channel</keyword>
<evidence type="ECO:0000256" key="7">
    <source>
        <dbReference type="ARBA" id="ARBA00022882"/>
    </source>
</evidence>
<evidence type="ECO:0000256" key="10">
    <source>
        <dbReference type="ARBA" id="ARBA00023065"/>
    </source>
</evidence>
<dbReference type="PRINTS" id="PR00169">
    <property type="entry name" value="KCHANNEL"/>
</dbReference>
<feature type="compositionally biased region" description="Polar residues" evidence="14">
    <location>
        <begin position="445"/>
        <end position="457"/>
    </location>
</feature>
<dbReference type="GO" id="GO:0005249">
    <property type="term" value="F:voltage-gated potassium channel activity"/>
    <property type="evidence" value="ECO:0007669"/>
    <property type="project" value="InterPro"/>
</dbReference>
<evidence type="ECO:0000259" key="16">
    <source>
        <dbReference type="Pfam" id="PF00520"/>
    </source>
</evidence>
<dbReference type="GeneTree" id="ENSGT00940000155933"/>
<dbReference type="FunFam" id="1.10.287.70:FF:000016">
    <property type="entry name" value="Putative potassium voltage-gated channel subfamily KQT member 2"/>
    <property type="match status" value="1"/>
</dbReference>
<evidence type="ECO:0000256" key="1">
    <source>
        <dbReference type="ARBA" id="ARBA00004651"/>
    </source>
</evidence>
<feature type="transmembrane region" description="Helical" evidence="15">
    <location>
        <begin position="235"/>
        <end position="255"/>
    </location>
</feature>
<dbReference type="Proteomes" id="UP000005207">
    <property type="component" value="Linkage group LG6"/>
</dbReference>
<feature type="compositionally biased region" description="Polar residues" evidence="14">
    <location>
        <begin position="946"/>
        <end position="957"/>
    </location>
</feature>
<sequence length="1001" mass="109993">MLEKTCAHLTPASVMPCPGTTSGGKMMNNAGDGLLSAPSAAGATGSDNARGKQGARLSLLGKPLLYSTQSGRRNVRYRRLQNYLYNVLERPRAWAFIYHAFVFVLVFSCLVLSVFSTIPAHQEFSSYCLLILEFVMIVVFGLEFIIRIWSAGCCCRYRGWQGRLRFARKPFCVIDIIVLIASVAVVSAGSQGNIFATSVLRSLRFLQILRMVRMDRRGGTWKLLGSVVYAHSKELVTAWYIGFLVLIFSSFLVYLVENKFNNEFATYADALWWGTITLTTIGYGDKTPKTWTGRMLSAGFALLGISFFALPAGILGSGFALKVQEQHRQKHFEKRRNPAAYLIQAAWRYYSTDSTRPYLDATWRHYESLLPIHRHQFMKEHFSRITCCYHENHLSLTRLPLCHFHPTSLPSSFPFSLQSPSVLLFITNFSQKLSFKERVRMASPRGQSIKNRQTSSVNDRRSPVADAGTEGTSPAKVQKSWSFNDRTRFRPSLRLKSQSPEDGFDEKGCHCDISVEDLQPSVKSVIRAVRIMKFHVAKKKFKETLRPYDVKDVIEQYSAGHLDMLCRIKSLQTRVDQILGKGQIPLDKKIRDKLLSDGDILEDMSMLGRVCKVERQVQSIESKLDSLLDIYRQVLRKGSSSALTLSSLPLFELEQTSDYHSSVFSKDMSCSTQVSSSGLNLNLNAPSSTPPSGLASSSFSPSPLPHHHHHRRHHHPQAQATTPESGTDEAMGSSPPILTPNSVSSSGDRGVGDGGFPLLARLPPPPPPSRSHGPGTLVRTASIEVSPDIEDFCGGLGTQMEDSGVRKDLGLGLGLNRLGQQLQGNSNSRLSTKEEGSWRRQMSLELEPLVPPALGCCSGSNEMDRGLGKSMSVQDLKQAAPTHHGHSLSSPSPSTSSDSPIGFHSCSQDPGGGGGGTGRRSGGGWGEEDLFISDRDIETQGLDFLSQGSAETPTYSSELLRTGGRAGAGTQGSNRSLASGHASLPSTGSNELLNMPHVRLK</sequence>
<comment type="subcellular location">
    <subcellularLocation>
        <location evidence="1">Cell membrane</location>
        <topology evidence="1">Multi-pass membrane protein</topology>
    </subcellularLocation>
</comment>
<dbReference type="Ensembl" id="ENSONIT00000050892.1">
    <property type="protein sequence ID" value="ENSONIP00000036128.1"/>
    <property type="gene ID" value="ENSONIG00000008979.2"/>
</dbReference>
<reference evidence="18" key="3">
    <citation type="submission" date="2025-09" db="UniProtKB">
        <authorList>
            <consortium name="Ensembl"/>
        </authorList>
    </citation>
    <scope>IDENTIFICATION</scope>
</reference>